<gene>
    <name evidence="1" type="ORF">NUW54_g12522</name>
</gene>
<name>A0ACC1MWH9_9APHY</name>
<reference evidence="1" key="1">
    <citation type="submission" date="2022-08" db="EMBL/GenBank/DDBJ databases">
        <title>Genome Sequence of Pycnoporus sanguineus.</title>
        <authorList>
            <person name="Buettner E."/>
        </authorList>
    </citation>
    <scope>NUCLEOTIDE SEQUENCE</scope>
    <source>
        <strain evidence="1">CG-C14</strain>
    </source>
</reference>
<organism evidence="1 2">
    <name type="scientific">Trametes sanguinea</name>
    <dbReference type="NCBI Taxonomy" id="158606"/>
    <lineage>
        <taxon>Eukaryota</taxon>
        <taxon>Fungi</taxon>
        <taxon>Dikarya</taxon>
        <taxon>Basidiomycota</taxon>
        <taxon>Agaricomycotina</taxon>
        <taxon>Agaricomycetes</taxon>
        <taxon>Polyporales</taxon>
        <taxon>Polyporaceae</taxon>
        <taxon>Trametes</taxon>
    </lineage>
</organism>
<evidence type="ECO:0000313" key="2">
    <source>
        <dbReference type="Proteomes" id="UP001144978"/>
    </source>
</evidence>
<protein>
    <submittedName>
        <fullName evidence="1">Uncharacterized protein</fullName>
    </submittedName>
</protein>
<dbReference type="EMBL" id="JANSHE010005367">
    <property type="protein sequence ID" value="KAJ2971355.1"/>
    <property type="molecule type" value="Genomic_DNA"/>
</dbReference>
<comment type="caution">
    <text evidence="1">The sequence shown here is derived from an EMBL/GenBank/DDBJ whole genome shotgun (WGS) entry which is preliminary data.</text>
</comment>
<dbReference type="Proteomes" id="UP001144978">
    <property type="component" value="Unassembled WGS sequence"/>
</dbReference>
<keyword evidence="2" id="KW-1185">Reference proteome</keyword>
<evidence type="ECO:0000313" key="1">
    <source>
        <dbReference type="EMBL" id="KAJ2971355.1"/>
    </source>
</evidence>
<accession>A0ACC1MWH9</accession>
<proteinExistence type="predicted"/>
<sequence length="120" mass="13281">MLLDDDDWMDNAESESSNGTADEMEDDDDSGDEMEGHEQYSMNADDYEDDEWDVEGMIDDRISKNDGVDQSDDDHDLRGDGDDENRDGTIGSSGLETGSSPVHVGRFILPLNSHAPIHDL</sequence>